<feature type="region of interest" description="Disordered" evidence="5">
    <location>
        <begin position="92"/>
        <end position="115"/>
    </location>
</feature>
<evidence type="ECO:0000313" key="8">
    <source>
        <dbReference type="EMBL" id="BDS08646.1"/>
    </source>
</evidence>
<dbReference type="PANTHER" id="PTHR43133">
    <property type="entry name" value="RNA POLYMERASE ECF-TYPE SIGMA FACTO"/>
    <property type="match status" value="1"/>
</dbReference>
<accession>A0AAT9FRM6</accession>
<comment type="similarity">
    <text evidence="1">Belongs to the sigma-70 factor family. ECF subfamily.</text>
</comment>
<feature type="region of interest" description="Disordered" evidence="5">
    <location>
        <begin position="256"/>
        <end position="281"/>
    </location>
</feature>
<dbReference type="SUPFAM" id="SSF88946">
    <property type="entry name" value="Sigma2 domain of RNA polymerase sigma factors"/>
    <property type="match status" value="1"/>
</dbReference>
<evidence type="ECO:0000256" key="5">
    <source>
        <dbReference type="SAM" id="MobiDB-lite"/>
    </source>
</evidence>
<evidence type="ECO:0000256" key="3">
    <source>
        <dbReference type="ARBA" id="ARBA00023082"/>
    </source>
</evidence>
<feature type="domain" description="RNA polymerase sigma-70 region 2" evidence="6">
    <location>
        <begin position="28"/>
        <end position="95"/>
    </location>
</feature>
<dbReference type="GO" id="GO:0006352">
    <property type="term" value="P:DNA-templated transcription initiation"/>
    <property type="evidence" value="ECO:0007669"/>
    <property type="project" value="InterPro"/>
</dbReference>
<dbReference type="Gene3D" id="1.10.1740.10">
    <property type="match status" value="1"/>
</dbReference>
<feature type="domain" description="RNA polymerase sigma factor 70 region 4 type 2" evidence="7">
    <location>
        <begin position="121"/>
        <end position="171"/>
    </location>
</feature>
<dbReference type="PANTHER" id="PTHR43133:SF63">
    <property type="entry name" value="RNA POLYMERASE SIGMA FACTOR FECI-RELATED"/>
    <property type="match status" value="1"/>
</dbReference>
<evidence type="ECO:0008006" key="9">
    <source>
        <dbReference type="Google" id="ProtNLM"/>
    </source>
</evidence>
<feature type="compositionally biased region" description="Basic residues" evidence="5">
    <location>
        <begin position="92"/>
        <end position="101"/>
    </location>
</feature>
<dbReference type="InterPro" id="IPR013325">
    <property type="entry name" value="RNA_pol_sigma_r2"/>
</dbReference>
<reference evidence="8" key="1">
    <citation type="submission" date="2024-07" db="EMBL/GenBank/DDBJ databases">
        <title>Complete genome sequence of Verrucomicrobiaceae bacterium NT6N.</title>
        <authorList>
            <person name="Huang C."/>
            <person name="Takami H."/>
            <person name="Hamasaki K."/>
        </authorList>
    </citation>
    <scope>NUCLEOTIDE SEQUENCE</scope>
    <source>
        <strain evidence="8">NT6N</strain>
    </source>
</reference>
<evidence type="ECO:0000256" key="4">
    <source>
        <dbReference type="ARBA" id="ARBA00023163"/>
    </source>
</evidence>
<gene>
    <name evidence="8" type="ORF">NT6N_36860</name>
</gene>
<dbReference type="Pfam" id="PF08281">
    <property type="entry name" value="Sigma70_r4_2"/>
    <property type="match status" value="1"/>
</dbReference>
<dbReference type="SUPFAM" id="SSF88659">
    <property type="entry name" value="Sigma3 and sigma4 domains of RNA polymerase sigma factors"/>
    <property type="match status" value="1"/>
</dbReference>
<dbReference type="InterPro" id="IPR039425">
    <property type="entry name" value="RNA_pol_sigma-70-like"/>
</dbReference>
<evidence type="ECO:0000259" key="6">
    <source>
        <dbReference type="Pfam" id="PF04542"/>
    </source>
</evidence>
<sequence>MPVTNTPDDQQLLREWISHRSEKSFKELMQRHMGLVVGLARRKLDSAVAQEDVVQEVFTKLALEAHKIRNPMALPGWLYQCTSSACKEQYRSSHRHRRKMAKYNSDLPDSPDEASQPALLENLDEVLECLPAKERQIVLLRHVYGYSLKELAAKMGDTQASLQKRGERALHKIRKHFEDKQLNPIELRNNVAFASLLAPQSTWPSISTIYQGIPTGKISLLTVSYLMKTKIILGSAFCLGAVIPLGWQQVQKQKAEHAASTEENDSRVSAHTSGERGSKRASDMEQVLSELLQDFPPKRGKVQKELQLCQLISTLSIEECRMFEEMVREHHDIQQLTVLVQFLLQRWAELNPEEAYDKAHDFASMSQFFLNHEIMQPNELSTVAGRMWAYLQPESVMKSDMAKSFFRGGSAARLRSQALQNIITKYGHAKALDYAADQNGMEDITGSDAEIIIRDWASKDIGQALAQMEEKHLKQNWDSLFFGAYKGEHGVAAYKVLFEYGDPEAYFDAGAHWEGFVGAQMIKKPSDAAEALNTYWATTTEEKDHERVLSMLEKVGDKAREKIIPLIKDPDLKASIEQLKKQ</sequence>
<keyword evidence="2" id="KW-0805">Transcription regulation</keyword>
<dbReference type="EMBL" id="AP026866">
    <property type="protein sequence ID" value="BDS08646.1"/>
    <property type="molecule type" value="Genomic_DNA"/>
</dbReference>
<dbReference type="NCBIfam" id="TIGR02937">
    <property type="entry name" value="sigma70-ECF"/>
    <property type="match status" value="1"/>
</dbReference>
<name>A0AAT9FRM6_9BACT</name>
<dbReference type="KEGG" id="osu:NT6N_36860"/>
<dbReference type="AlphaFoldDB" id="A0AAT9FRM6"/>
<dbReference type="Pfam" id="PF04542">
    <property type="entry name" value="Sigma70_r2"/>
    <property type="match status" value="1"/>
</dbReference>
<proteinExistence type="inferred from homology"/>
<dbReference type="GO" id="GO:0016987">
    <property type="term" value="F:sigma factor activity"/>
    <property type="evidence" value="ECO:0007669"/>
    <property type="project" value="UniProtKB-KW"/>
</dbReference>
<keyword evidence="3" id="KW-0731">Sigma factor</keyword>
<evidence type="ECO:0000256" key="1">
    <source>
        <dbReference type="ARBA" id="ARBA00010641"/>
    </source>
</evidence>
<dbReference type="InterPro" id="IPR013249">
    <property type="entry name" value="RNA_pol_sigma70_r4_t2"/>
</dbReference>
<dbReference type="InterPro" id="IPR007627">
    <property type="entry name" value="RNA_pol_sigma70_r2"/>
</dbReference>
<evidence type="ECO:0000256" key="2">
    <source>
        <dbReference type="ARBA" id="ARBA00023015"/>
    </source>
</evidence>
<dbReference type="GO" id="GO:0003677">
    <property type="term" value="F:DNA binding"/>
    <property type="evidence" value="ECO:0007669"/>
    <property type="project" value="InterPro"/>
</dbReference>
<evidence type="ECO:0000259" key="7">
    <source>
        <dbReference type="Pfam" id="PF08281"/>
    </source>
</evidence>
<dbReference type="CDD" id="cd06171">
    <property type="entry name" value="Sigma70_r4"/>
    <property type="match status" value="1"/>
</dbReference>
<dbReference type="InterPro" id="IPR014284">
    <property type="entry name" value="RNA_pol_sigma-70_dom"/>
</dbReference>
<organism evidence="8">
    <name type="scientific">Oceaniferula spumae</name>
    <dbReference type="NCBI Taxonomy" id="2979115"/>
    <lineage>
        <taxon>Bacteria</taxon>
        <taxon>Pseudomonadati</taxon>
        <taxon>Verrucomicrobiota</taxon>
        <taxon>Verrucomicrobiia</taxon>
        <taxon>Verrucomicrobiales</taxon>
        <taxon>Verrucomicrobiaceae</taxon>
        <taxon>Oceaniferula</taxon>
    </lineage>
</organism>
<dbReference type="Gene3D" id="1.10.10.10">
    <property type="entry name" value="Winged helix-like DNA-binding domain superfamily/Winged helix DNA-binding domain"/>
    <property type="match status" value="1"/>
</dbReference>
<protein>
    <recommendedName>
        <fullName evidence="9">Sigma-70 family RNA polymerase sigma factor</fullName>
    </recommendedName>
</protein>
<dbReference type="InterPro" id="IPR013324">
    <property type="entry name" value="RNA_pol_sigma_r3/r4-like"/>
</dbReference>
<dbReference type="InterPro" id="IPR036388">
    <property type="entry name" value="WH-like_DNA-bd_sf"/>
</dbReference>
<keyword evidence="4" id="KW-0804">Transcription</keyword>